<reference evidence="8 10" key="1">
    <citation type="submission" date="2023-07" db="EMBL/GenBank/DDBJ databases">
        <title>Sorghum-associated microbial communities from plants grown in Nebraska, USA.</title>
        <authorList>
            <person name="Schachtman D."/>
        </authorList>
    </citation>
    <scope>NUCLEOTIDE SEQUENCE</scope>
    <source>
        <strain evidence="8">DS1006</strain>
        <strain evidence="9 10">DS1016</strain>
    </source>
</reference>
<proteinExistence type="predicted"/>
<dbReference type="Proteomes" id="UP001230951">
    <property type="component" value="Unassembled WGS sequence"/>
</dbReference>
<evidence type="ECO:0000256" key="4">
    <source>
        <dbReference type="ARBA" id="ARBA00022989"/>
    </source>
</evidence>
<evidence type="ECO:0000256" key="2">
    <source>
        <dbReference type="ARBA" id="ARBA00022475"/>
    </source>
</evidence>
<dbReference type="GO" id="GO:0022904">
    <property type="term" value="P:respiratory electron transport chain"/>
    <property type="evidence" value="ECO:0007669"/>
    <property type="project" value="InterPro"/>
</dbReference>
<name>A0AAW8DJP6_9MICC</name>
<dbReference type="InterPro" id="IPR011577">
    <property type="entry name" value="Cyt_b561_bac/Ni-Hgenase"/>
</dbReference>
<dbReference type="Gene3D" id="1.20.950.20">
    <property type="entry name" value="Transmembrane di-heme cytochromes, Chain C"/>
    <property type="match status" value="1"/>
</dbReference>
<keyword evidence="10" id="KW-1185">Reference proteome</keyword>
<feature type="transmembrane region" description="Helical" evidence="6">
    <location>
        <begin position="164"/>
        <end position="183"/>
    </location>
</feature>
<dbReference type="InterPro" id="IPR016174">
    <property type="entry name" value="Di-haem_cyt_TM"/>
</dbReference>
<comment type="subcellular location">
    <subcellularLocation>
        <location evidence="1">Cell membrane</location>
        <topology evidence="1">Multi-pass membrane protein</topology>
    </subcellularLocation>
</comment>
<gene>
    <name evidence="8" type="ORF">J2S90_003002</name>
    <name evidence="9" type="ORF">J2S93_003273</name>
</gene>
<keyword evidence="5 6" id="KW-0472">Membrane</keyword>
<dbReference type="GO" id="GO:0009055">
    <property type="term" value="F:electron transfer activity"/>
    <property type="evidence" value="ECO:0007669"/>
    <property type="project" value="InterPro"/>
</dbReference>
<dbReference type="GO" id="GO:0005886">
    <property type="term" value="C:plasma membrane"/>
    <property type="evidence" value="ECO:0007669"/>
    <property type="project" value="UniProtKB-SubCell"/>
</dbReference>
<evidence type="ECO:0000259" key="7">
    <source>
        <dbReference type="Pfam" id="PF01292"/>
    </source>
</evidence>
<dbReference type="EMBL" id="JAUSRG010000009">
    <property type="protein sequence ID" value="MDP9906031.1"/>
    <property type="molecule type" value="Genomic_DNA"/>
</dbReference>
<evidence type="ECO:0000256" key="5">
    <source>
        <dbReference type="ARBA" id="ARBA00023136"/>
    </source>
</evidence>
<dbReference type="Proteomes" id="UP001242995">
    <property type="component" value="Unassembled WGS sequence"/>
</dbReference>
<keyword evidence="3 6" id="KW-0812">Transmembrane</keyword>
<dbReference type="SUPFAM" id="SSF81342">
    <property type="entry name" value="Transmembrane di-heme cytochromes"/>
    <property type="match status" value="1"/>
</dbReference>
<evidence type="ECO:0000313" key="8">
    <source>
        <dbReference type="EMBL" id="MDP9906031.1"/>
    </source>
</evidence>
<evidence type="ECO:0000313" key="11">
    <source>
        <dbReference type="Proteomes" id="UP001242995"/>
    </source>
</evidence>
<feature type="transmembrane region" description="Helical" evidence="6">
    <location>
        <begin position="249"/>
        <end position="268"/>
    </location>
</feature>
<comment type="caution">
    <text evidence="8">The sequence shown here is derived from an EMBL/GenBank/DDBJ whole genome shotgun (WGS) entry which is preliminary data.</text>
</comment>
<protein>
    <submittedName>
        <fullName evidence="8">Thiosulfate reductase cytochrome b subunit</fullName>
    </submittedName>
</protein>
<keyword evidence="2" id="KW-1003">Cell membrane</keyword>
<evidence type="ECO:0000256" key="1">
    <source>
        <dbReference type="ARBA" id="ARBA00004651"/>
    </source>
</evidence>
<dbReference type="AlphaFoldDB" id="A0AAW8DJP6"/>
<keyword evidence="4 6" id="KW-1133">Transmembrane helix</keyword>
<dbReference type="Pfam" id="PF01292">
    <property type="entry name" value="Ni_hydr_CYTB"/>
    <property type="match status" value="1"/>
</dbReference>
<evidence type="ECO:0000256" key="3">
    <source>
        <dbReference type="ARBA" id="ARBA00022692"/>
    </source>
</evidence>
<evidence type="ECO:0000313" key="10">
    <source>
        <dbReference type="Proteomes" id="UP001230951"/>
    </source>
</evidence>
<evidence type="ECO:0000256" key="6">
    <source>
        <dbReference type="SAM" id="Phobius"/>
    </source>
</evidence>
<dbReference type="EMBL" id="JAUSTF010000008">
    <property type="protein sequence ID" value="MDQ0181834.1"/>
    <property type="molecule type" value="Genomic_DNA"/>
</dbReference>
<feature type="transmembrane region" description="Helical" evidence="6">
    <location>
        <begin position="204"/>
        <end position="229"/>
    </location>
</feature>
<feature type="domain" description="Cytochrome b561 bacterial/Ni-hydrogenase" evidence="7">
    <location>
        <begin position="44"/>
        <end position="234"/>
    </location>
</feature>
<organism evidence="8 11">
    <name type="scientific">Arthrobacter bambusae</name>
    <dbReference type="NCBI Taxonomy" id="1338426"/>
    <lineage>
        <taxon>Bacteria</taxon>
        <taxon>Bacillati</taxon>
        <taxon>Actinomycetota</taxon>
        <taxon>Actinomycetes</taxon>
        <taxon>Micrococcales</taxon>
        <taxon>Micrococcaceae</taxon>
        <taxon>Arthrobacter</taxon>
    </lineage>
</organism>
<feature type="transmembrane region" description="Helical" evidence="6">
    <location>
        <begin position="97"/>
        <end position="119"/>
    </location>
</feature>
<accession>A0AAW8DJP6</accession>
<evidence type="ECO:0000313" key="9">
    <source>
        <dbReference type="EMBL" id="MDQ0181834.1"/>
    </source>
</evidence>
<sequence length="285" mass="32270">MALLVTVLVARLLRETTPVQSFLTSYPGETHSPEEVPVGLPPWVGWQHFLNSLLIVLIIRSGWHVRTRTKPSAYWTRKKDRWPGKSKSKPTKISLDLWFHISLDTIWVLNGIVFFVLIFTTGHWKRLVPDSWGIFPNAISAALQYFSLSWPVDNGWVSYNSLQMLAYFTTVFIAAPLSIITGLRMSPAWHQAPLKLHRMFPIEIARAVHLWVMFYLVAFIVVHVALVLATGALRNLNHMYASQDTVSWAGLWIFAGSLAIMIAAWGLARPLFLRPLASITGSVTR</sequence>